<feature type="compositionally biased region" description="Basic residues" evidence="2">
    <location>
        <begin position="431"/>
        <end position="442"/>
    </location>
</feature>
<sequence length="442" mass="50349">MKLKIRNIFTKFRKSINKGLESASERISTFKKARADLIKNLEEGMPELISYKKIKDELPNLHVEKTETGTVRIGKTDIGDLEFHMESGRFRKVYDSLGISNIISEDIEKGMRKQLNSAAKKIADLEEEVAKFKTGKMKDYDIPLDKAKEKLSTTQKKKLTNHYNKGLKIAAATGVVVLGVGIAALGIDQLIQECHKAKGCFLFKSDTGEAGRCKLENRSCAYKDHPHRIPQCNSTVMDKLMPNLNLVMRYLMKNSDKEIITTTLQKMKENTITNKEIEGFIQRSAFEEKLNQFCEINRNSLTFTDFCDLLDDKERTETVCVACNPSAPHNSLQYVNIEDLPDNLRPRCDENPTLWEAFVKISGDTPRDIADALGLTEAWTTIAKWVGVFIGVMLLFIGVGYLMYMFRTKGGDDEISYSKLENEDDEDDNHKHHKDHKEHHKD</sequence>
<evidence type="ECO:0000313" key="5">
    <source>
        <dbReference type="Proteomes" id="UP000826195"/>
    </source>
</evidence>
<feature type="transmembrane region" description="Helical" evidence="3">
    <location>
        <begin position="166"/>
        <end position="187"/>
    </location>
</feature>
<keyword evidence="3" id="KW-0472">Membrane</keyword>
<dbReference type="EMBL" id="JAHXZJ010001492">
    <property type="protein sequence ID" value="KAH0552221.1"/>
    <property type="molecule type" value="Genomic_DNA"/>
</dbReference>
<dbReference type="AlphaFoldDB" id="A0AAV7IJT2"/>
<keyword evidence="3" id="KW-1133">Transmembrane helix</keyword>
<feature type="coiled-coil region" evidence="1">
    <location>
        <begin position="108"/>
        <end position="135"/>
    </location>
</feature>
<reference evidence="4 5" key="1">
    <citation type="journal article" date="2021" name="J. Hered.">
        <title>A chromosome-level genome assembly of the parasitoid wasp, Cotesia glomerata (Hymenoptera: Braconidae).</title>
        <authorList>
            <person name="Pinto B.J."/>
            <person name="Weis J.J."/>
            <person name="Gamble T."/>
            <person name="Ode P.J."/>
            <person name="Paul R."/>
            <person name="Zaspel J.M."/>
        </authorList>
    </citation>
    <scope>NUCLEOTIDE SEQUENCE [LARGE SCALE GENOMIC DNA]</scope>
    <source>
        <strain evidence="4">CgM1</strain>
    </source>
</reference>
<evidence type="ECO:0000256" key="1">
    <source>
        <dbReference type="SAM" id="Coils"/>
    </source>
</evidence>
<keyword evidence="1" id="KW-0175">Coiled coil</keyword>
<feature type="region of interest" description="Disordered" evidence="2">
    <location>
        <begin position="415"/>
        <end position="442"/>
    </location>
</feature>
<evidence type="ECO:0000256" key="2">
    <source>
        <dbReference type="SAM" id="MobiDB-lite"/>
    </source>
</evidence>
<keyword evidence="5" id="KW-1185">Reference proteome</keyword>
<dbReference type="Proteomes" id="UP000826195">
    <property type="component" value="Unassembled WGS sequence"/>
</dbReference>
<name>A0AAV7IJT2_COTGL</name>
<proteinExistence type="predicted"/>
<accession>A0AAV7IJT2</accession>
<evidence type="ECO:0000256" key="3">
    <source>
        <dbReference type="SAM" id="Phobius"/>
    </source>
</evidence>
<evidence type="ECO:0000313" key="4">
    <source>
        <dbReference type="EMBL" id="KAH0552221.1"/>
    </source>
</evidence>
<protein>
    <submittedName>
        <fullName evidence="4">Uncharacterized protein</fullName>
    </submittedName>
</protein>
<gene>
    <name evidence="4" type="ORF">KQX54_007339</name>
</gene>
<comment type="caution">
    <text evidence="4">The sequence shown here is derived from an EMBL/GenBank/DDBJ whole genome shotgun (WGS) entry which is preliminary data.</text>
</comment>
<keyword evidence="3" id="KW-0812">Transmembrane</keyword>
<feature type="transmembrane region" description="Helical" evidence="3">
    <location>
        <begin position="385"/>
        <end position="406"/>
    </location>
</feature>
<organism evidence="4 5">
    <name type="scientific">Cotesia glomerata</name>
    <name type="common">Lepidopteran parasitic wasp</name>
    <name type="synonym">Apanteles glomeratus</name>
    <dbReference type="NCBI Taxonomy" id="32391"/>
    <lineage>
        <taxon>Eukaryota</taxon>
        <taxon>Metazoa</taxon>
        <taxon>Ecdysozoa</taxon>
        <taxon>Arthropoda</taxon>
        <taxon>Hexapoda</taxon>
        <taxon>Insecta</taxon>
        <taxon>Pterygota</taxon>
        <taxon>Neoptera</taxon>
        <taxon>Endopterygota</taxon>
        <taxon>Hymenoptera</taxon>
        <taxon>Apocrita</taxon>
        <taxon>Ichneumonoidea</taxon>
        <taxon>Braconidae</taxon>
        <taxon>Microgastrinae</taxon>
        <taxon>Cotesia</taxon>
    </lineage>
</organism>